<gene>
    <name evidence="1" type="ORF">scyTo_0024083</name>
</gene>
<accession>A0A401QE11</accession>
<dbReference type="PANTHER" id="PTHR45682:SF4">
    <property type="entry name" value="SERINE_THREONINE_TYROSINE-INTERACTING-LIKE PROTEIN 2"/>
    <property type="match status" value="1"/>
</dbReference>
<dbReference type="GO" id="GO:0043409">
    <property type="term" value="P:negative regulation of MAPK cascade"/>
    <property type="evidence" value="ECO:0007669"/>
    <property type="project" value="TreeGrafter"/>
</dbReference>
<proteinExistence type="predicted"/>
<reference evidence="1 2" key="1">
    <citation type="journal article" date="2018" name="Nat. Ecol. Evol.">
        <title>Shark genomes provide insights into elasmobranch evolution and the origin of vertebrates.</title>
        <authorList>
            <person name="Hara Y"/>
            <person name="Yamaguchi K"/>
            <person name="Onimaru K"/>
            <person name="Kadota M"/>
            <person name="Koyanagi M"/>
            <person name="Keeley SD"/>
            <person name="Tatsumi K"/>
            <person name="Tanaka K"/>
            <person name="Motone F"/>
            <person name="Kageyama Y"/>
            <person name="Nozu R"/>
            <person name="Adachi N"/>
            <person name="Nishimura O"/>
            <person name="Nakagawa R"/>
            <person name="Tanegashima C"/>
            <person name="Kiyatake I"/>
            <person name="Matsumoto R"/>
            <person name="Murakumo K"/>
            <person name="Nishida K"/>
            <person name="Terakita A"/>
            <person name="Kuratani S"/>
            <person name="Sato K"/>
            <person name="Hyodo S Kuraku.S."/>
        </authorList>
    </citation>
    <scope>NUCLEOTIDE SEQUENCE [LARGE SCALE GENOMIC DNA]</scope>
</reference>
<dbReference type="Proteomes" id="UP000288216">
    <property type="component" value="Unassembled WGS sequence"/>
</dbReference>
<sequence>MEPIHLSSAIAATKIINEELKPKGIKFKPMSPEMMESAEQLLVEDLYNRVKVKFDDTSRYNTPCIMDIQRALMQKMEAPRELMDEVWPNVFIAEK</sequence>
<evidence type="ECO:0000313" key="1">
    <source>
        <dbReference type="EMBL" id="GCB83593.1"/>
    </source>
</evidence>
<dbReference type="EMBL" id="BFAA01038912">
    <property type="protein sequence ID" value="GCB83593.1"/>
    <property type="molecule type" value="Genomic_DNA"/>
</dbReference>
<dbReference type="InterPro" id="IPR020405">
    <property type="entry name" value="Atypical_DUSP_subfamA"/>
</dbReference>
<organism evidence="1 2">
    <name type="scientific">Scyliorhinus torazame</name>
    <name type="common">Cloudy catshark</name>
    <name type="synonym">Catulus torazame</name>
    <dbReference type="NCBI Taxonomy" id="75743"/>
    <lineage>
        <taxon>Eukaryota</taxon>
        <taxon>Metazoa</taxon>
        <taxon>Chordata</taxon>
        <taxon>Craniata</taxon>
        <taxon>Vertebrata</taxon>
        <taxon>Chondrichthyes</taxon>
        <taxon>Elasmobranchii</taxon>
        <taxon>Galeomorphii</taxon>
        <taxon>Galeoidea</taxon>
        <taxon>Carcharhiniformes</taxon>
        <taxon>Scyliorhinidae</taxon>
        <taxon>Scyliorhinus</taxon>
    </lineage>
</organism>
<dbReference type="GO" id="GO:0033549">
    <property type="term" value="F:MAP kinase phosphatase activity"/>
    <property type="evidence" value="ECO:0007669"/>
    <property type="project" value="TreeGrafter"/>
</dbReference>
<evidence type="ECO:0000313" key="2">
    <source>
        <dbReference type="Proteomes" id="UP000288216"/>
    </source>
</evidence>
<dbReference type="GO" id="GO:0008138">
    <property type="term" value="F:protein tyrosine/serine/threonine phosphatase activity"/>
    <property type="evidence" value="ECO:0007669"/>
    <property type="project" value="InterPro"/>
</dbReference>
<protein>
    <submittedName>
        <fullName evidence="1">Uncharacterized protein</fullName>
    </submittedName>
</protein>
<dbReference type="GO" id="GO:0005737">
    <property type="term" value="C:cytoplasm"/>
    <property type="evidence" value="ECO:0007669"/>
    <property type="project" value="TreeGrafter"/>
</dbReference>
<dbReference type="STRING" id="75743.A0A401QE11"/>
<dbReference type="PANTHER" id="PTHR45682">
    <property type="entry name" value="AGAP008228-PA"/>
    <property type="match status" value="1"/>
</dbReference>
<keyword evidence="2" id="KW-1185">Reference proteome</keyword>
<comment type="caution">
    <text evidence="1">The sequence shown here is derived from an EMBL/GenBank/DDBJ whole genome shotgun (WGS) entry which is preliminary data.</text>
</comment>
<name>A0A401QE11_SCYTO</name>
<dbReference type="AlphaFoldDB" id="A0A401QE11"/>
<dbReference type="OrthoDB" id="2017893at2759"/>